<dbReference type="PANTHER" id="PTHR34496">
    <property type="entry name" value="GLCNAC TRANSFERASE-RELATED"/>
    <property type="match status" value="1"/>
</dbReference>
<organism evidence="3 4">
    <name type="scientific">Cyclotella atomus</name>
    <dbReference type="NCBI Taxonomy" id="382360"/>
    <lineage>
        <taxon>Eukaryota</taxon>
        <taxon>Sar</taxon>
        <taxon>Stramenopiles</taxon>
        <taxon>Ochrophyta</taxon>
        <taxon>Bacillariophyta</taxon>
        <taxon>Coscinodiscophyceae</taxon>
        <taxon>Thalassiosirophycidae</taxon>
        <taxon>Stephanodiscales</taxon>
        <taxon>Stephanodiscaceae</taxon>
        <taxon>Cyclotella</taxon>
    </lineage>
</organism>
<keyword evidence="2" id="KW-1133">Transmembrane helix</keyword>
<evidence type="ECO:0000313" key="4">
    <source>
        <dbReference type="Proteomes" id="UP001530400"/>
    </source>
</evidence>
<keyword evidence="4" id="KW-1185">Reference proteome</keyword>
<accession>A0ABD3QZY5</accession>
<dbReference type="SUPFAM" id="SSF53448">
    <property type="entry name" value="Nucleotide-diphospho-sugar transferases"/>
    <property type="match status" value="1"/>
</dbReference>
<keyword evidence="2" id="KW-0812">Transmembrane</keyword>
<protein>
    <submittedName>
        <fullName evidence="3">Uncharacterized protein</fullName>
    </submittedName>
</protein>
<dbReference type="Pfam" id="PF11397">
    <property type="entry name" value="GlcNAc"/>
    <property type="match status" value="1"/>
</dbReference>
<evidence type="ECO:0000313" key="3">
    <source>
        <dbReference type="EMBL" id="KAL3803790.1"/>
    </source>
</evidence>
<name>A0ABD3QZY5_9STRA</name>
<reference evidence="3 4" key="1">
    <citation type="submission" date="2024-10" db="EMBL/GenBank/DDBJ databases">
        <title>Updated reference genomes for cyclostephanoid diatoms.</title>
        <authorList>
            <person name="Roberts W.R."/>
            <person name="Alverson A.J."/>
        </authorList>
    </citation>
    <scope>NUCLEOTIDE SEQUENCE [LARGE SCALE GENOMIC DNA]</scope>
    <source>
        <strain evidence="3 4">AJA010-31</strain>
    </source>
</reference>
<evidence type="ECO:0000256" key="1">
    <source>
        <dbReference type="SAM" id="MobiDB-lite"/>
    </source>
</evidence>
<dbReference type="InterPro" id="IPR021067">
    <property type="entry name" value="Glycosyltransferase"/>
</dbReference>
<dbReference type="InterPro" id="IPR029044">
    <property type="entry name" value="Nucleotide-diphossugar_trans"/>
</dbReference>
<feature type="region of interest" description="Disordered" evidence="1">
    <location>
        <begin position="1"/>
        <end position="31"/>
    </location>
</feature>
<comment type="caution">
    <text evidence="3">The sequence shown here is derived from an EMBL/GenBank/DDBJ whole genome shotgun (WGS) entry which is preliminary data.</text>
</comment>
<dbReference type="EMBL" id="JALLPJ020000062">
    <property type="protein sequence ID" value="KAL3803790.1"/>
    <property type="molecule type" value="Genomic_DNA"/>
</dbReference>
<feature type="transmembrane region" description="Helical" evidence="2">
    <location>
        <begin position="37"/>
        <end position="58"/>
    </location>
</feature>
<proteinExistence type="predicted"/>
<dbReference type="Proteomes" id="UP001530400">
    <property type="component" value="Unassembled WGS sequence"/>
</dbReference>
<gene>
    <name evidence="3" type="ORF">ACHAWO_009196</name>
</gene>
<dbReference type="AlphaFoldDB" id="A0ABD3QZY5"/>
<dbReference type="PANTHER" id="PTHR34496:SF10">
    <property type="entry name" value="GLCNAC TRANSFERASE"/>
    <property type="match status" value="1"/>
</dbReference>
<sequence>MAATKENNGELEFPNRAPSEGSSKRRKSRPSDSSSKLLIALLAGAGAAFLLAILLLAARLDADGSSSSNTAEADQFFLEEVAQGHASPALMLHDAQNRRRGKLLTAIDRLKSGYQQRLHKFQRLAGDGEAGDAMGRVVSEAVHDLDEIEGAIEGRGAMPEKRDVLAALHSHDGGGRHESMAQRFEEAPHLRPLVPPLPPHLMATDLFGEQIATDAIEGRPTIAGIVAILQTFLSHVHAMEVEKKSAAAHQVIDAYFSIVDRDLRPFEDAYRRRSIFPIREDSTIFMSLGAYRDHLLGETLRQAFKNAKRPEKLFVGAVVQNCFGIGVQCRTGVEVVGKNNDGSPKTAVSDRPPDVNGIEEFCTDPEYTKYCDAGQIRALYVNETESNGPTTARYFASKLWGEQPIADAHLRFAPDWDVLYEEELKAAASFPKAVLSSYPPGFSQSDPPYKGGSQGTRLCTCEFSTSDVEHKIIRINTGNNCRGEEAHPTQIAYIAAGFFFARAEFLVDVPFDPYLPWCFMGEEIALSLRAWTSGWDIYAPRKNLIAHQYRPGRMGLPKFWENTGRVFGRPGPGFNTELQTITLQRIKHMVGYEEATLENLDNHGHSIVLTDYEHYGPGETRTTDAFLEHTRIDVKKFKCGFIDWCNQCTLD</sequence>
<keyword evidence="2" id="KW-0472">Membrane</keyword>
<evidence type="ECO:0000256" key="2">
    <source>
        <dbReference type="SAM" id="Phobius"/>
    </source>
</evidence>